<dbReference type="Gene3D" id="3.40.50.2000">
    <property type="entry name" value="Glycogen Phosphorylase B"/>
    <property type="match status" value="1"/>
</dbReference>
<keyword evidence="10" id="KW-1185">Reference proteome</keyword>
<comment type="similarity">
    <text evidence="1">Belongs to the glycosyltransferase group 1 family. Glycosyltransferase 4 subfamily.</text>
</comment>
<feature type="domain" description="tRNA-queuosine alpha-mannosyltransferase N-terminal" evidence="7">
    <location>
        <begin position="1"/>
        <end position="166"/>
    </location>
</feature>
<dbReference type="SUPFAM" id="SSF53756">
    <property type="entry name" value="UDP-Glycosyltransferase/glycogen phosphorylase"/>
    <property type="match status" value="1"/>
</dbReference>
<keyword evidence="3" id="KW-0808">Transferase</keyword>
<dbReference type="EMBL" id="CACSIM010000005">
    <property type="protein sequence ID" value="CAA0114791.1"/>
    <property type="molecule type" value="Genomic_DNA"/>
</dbReference>
<dbReference type="InterPro" id="IPR051862">
    <property type="entry name" value="GT-like_domain_containing_1"/>
</dbReference>
<comment type="catalytic activity">
    <reaction evidence="6">
        <text>queuosine(34) in tRNA(Asp) + GDP-alpha-D-mannose = O-4''-alpha-D-mannosylqueuosine(34) in tRNA(Asp) + GDP + H(+)</text>
        <dbReference type="Rhea" id="RHEA:12885"/>
        <dbReference type="Rhea" id="RHEA-COMP:18572"/>
        <dbReference type="Rhea" id="RHEA-COMP:18581"/>
        <dbReference type="ChEBI" id="CHEBI:15378"/>
        <dbReference type="ChEBI" id="CHEBI:57527"/>
        <dbReference type="ChEBI" id="CHEBI:58189"/>
        <dbReference type="ChEBI" id="CHEBI:194431"/>
        <dbReference type="ChEBI" id="CHEBI:194442"/>
        <dbReference type="EC" id="2.4.1.110"/>
    </reaction>
    <physiologicalReaction direction="left-to-right" evidence="6">
        <dbReference type="Rhea" id="RHEA:12886"/>
    </physiologicalReaction>
</comment>
<dbReference type="EC" id="2.4.1.110" evidence="4"/>
<evidence type="ECO:0000313" key="11">
    <source>
        <dbReference type="Proteomes" id="UP000439591"/>
    </source>
</evidence>
<evidence type="ECO:0000256" key="6">
    <source>
        <dbReference type="ARBA" id="ARBA00048439"/>
    </source>
</evidence>
<dbReference type="EMBL" id="CACSIK010000001">
    <property type="protein sequence ID" value="CAA0087407.1"/>
    <property type="molecule type" value="Genomic_DNA"/>
</dbReference>
<dbReference type="Proteomes" id="UP000435877">
    <property type="component" value="Unassembled WGS sequence"/>
</dbReference>
<gene>
    <name evidence="8" type="ORF">IHBHHGIJ_01303</name>
    <name evidence="9" type="ORF">KFEGEMFD_03043</name>
</gene>
<evidence type="ECO:0000313" key="8">
    <source>
        <dbReference type="EMBL" id="CAA0087407.1"/>
    </source>
</evidence>
<organism evidence="9 11">
    <name type="scientific">Zhongshania aliphaticivorans</name>
    <dbReference type="NCBI Taxonomy" id="1470434"/>
    <lineage>
        <taxon>Bacteria</taxon>
        <taxon>Pseudomonadati</taxon>
        <taxon>Pseudomonadota</taxon>
        <taxon>Gammaproteobacteria</taxon>
        <taxon>Cellvibrionales</taxon>
        <taxon>Spongiibacteraceae</taxon>
        <taxon>Zhongshania</taxon>
    </lineage>
</organism>
<evidence type="ECO:0000256" key="3">
    <source>
        <dbReference type="ARBA" id="ARBA00022679"/>
    </source>
</evidence>
<name>A0A5S9QC39_9GAMM</name>
<evidence type="ECO:0000313" key="9">
    <source>
        <dbReference type="EMBL" id="CAA0114791.1"/>
    </source>
</evidence>
<keyword evidence="2" id="KW-0328">Glycosyltransferase</keyword>
<evidence type="ECO:0000256" key="2">
    <source>
        <dbReference type="ARBA" id="ARBA00022676"/>
    </source>
</evidence>
<proteinExistence type="inferred from homology"/>
<dbReference type="PANTHER" id="PTHR13615:SF3">
    <property type="entry name" value="GLYCOSYLTRANSFERASE-LIKE DOMAIN-CONTAINING PROTEIN 1"/>
    <property type="match status" value="1"/>
</dbReference>
<dbReference type="GO" id="GO:0016438">
    <property type="term" value="F:tRNA-queuosine(34) beta-mannosyltransferase activity"/>
    <property type="evidence" value="ECO:0007669"/>
    <property type="project" value="UniProtKB-EC"/>
</dbReference>
<dbReference type="Pfam" id="PF12038">
    <property type="entry name" value="QTMAN_N"/>
    <property type="match status" value="1"/>
</dbReference>
<evidence type="ECO:0000256" key="1">
    <source>
        <dbReference type="ARBA" id="ARBA00009481"/>
    </source>
</evidence>
<dbReference type="AlphaFoldDB" id="A0A5S9QC39"/>
<evidence type="ECO:0000256" key="4">
    <source>
        <dbReference type="ARBA" id="ARBA00044517"/>
    </source>
</evidence>
<dbReference type="PANTHER" id="PTHR13615">
    <property type="entry name" value="GLYCOSYLTRANSFERASE-LIKE 1"/>
    <property type="match status" value="1"/>
</dbReference>
<protein>
    <recommendedName>
        <fullName evidence="5">tRNA-queuosine alpha-mannosyltransferase</fullName>
        <ecNumber evidence="4">2.4.1.110</ecNumber>
    </recommendedName>
</protein>
<sequence>MLSAYHADSHRYWLEGLMTHLPNIKWTVLSLPPRYFSWRIRGNSLTWAMQQRDTLTASYDLLIATSMTDLSALRGLVPELCKIPTVVYFHENQFAYPQSSRQREGVEPQMLNLYTALAADKVLFNSHYNRRSFLDGVDNLMRRLPDFTPRLEVAAELADAMILPVGLSSANYVKRAAGDRLRVLWNHRWEYDKGPDRLQELVKACSSAALPVDFYVAGQQFRQEPKEFNDIKSIILASDTLTLCQWGYVSDHNEYKAILSSCDIVLSTAIHDFQGLSVLQAVTMGCVPLVPERLCYPEWFGRDYCYLASDNVAEEAANCLAKLQYFMAQKRLGKLAAVDVSALSWEVLAPKYAEVFRDLVTCRVNW</sequence>
<dbReference type="InterPro" id="IPR022701">
    <property type="entry name" value="QTMAN_N"/>
</dbReference>
<accession>A0A5S9QC39</accession>
<reference evidence="10 11" key="1">
    <citation type="submission" date="2019-11" db="EMBL/GenBank/DDBJ databases">
        <authorList>
            <person name="Holert J."/>
        </authorList>
    </citation>
    <scope>NUCLEOTIDE SEQUENCE [LARGE SCALE GENOMIC DNA]</scope>
    <source>
        <strain evidence="9">BC3_2A</strain>
        <strain evidence="8">SB11_1A</strain>
    </source>
</reference>
<evidence type="ECO:0000259" key="7">
    <source>
        <dbReference type="Pfam" id="PF12038"/>
    </source>
</evidence>
<evidence type="ECO:0000256" key="5">
    <source>
        <dbReference type="ARBA" id="ARBA00044539"/>
    </source>
</evidence>
<evidence type="ECO:0000313" key="10">
    <source>
        <dbReference type="Proteomes" id="UP000435877"/>
    </source>
</evidence>
<dbReference type="Proteomes" id="UP000439591">
    <property type="component" value="Unassembled WGS sequence"/>
</dbReference>